<sequence length="244" mass="26182">MASPQEAGDAALDLDEIQRLVQASSATQQLSDEEQEVLKLWDQLQETQLECAFLQAQENAELAAPGSISESDLQAALQSAEKAVLQARGTHAVRQQAIQSVLVADPTLKAVHGGATDSNLQRYLPSRDTLGLIHSHLSSRLAARHSELASVTKELQGLNKANAELASQLVTLATELKDPSTPDELAVDGTTRAKLEELGEKVATARRRWRVMKSLVSGVVAGSGVDWGILTFKRAWAYVIGPAS</sequence>
<evidence type="ECO:0000256" key="5">
    <source>
        <dbReference type="ARBA" id="ARBA00023242"/>
    </source>
</evidence>
<accession>A0A6G1HQF4</accession>
<evidence type="ECO:0000256" key="4">
    <source>
        <dbReference type="ARBA" id="ARBA00022838"/>
    </source>
</evidence>
<keyword evidence="4" id="KW-0995">Kinetochore</keyword>
<evidence type="ECO:0000256" key="1">
    <source>
        <dbReference type="ARBA" id="ARBA00004123"/>
    </source>
</evidence>
<keyword evidence="3" id="KW-0158">Chromosome</keyword>
<dbReference type="Pfam" id="PF05837">
    <property type="entry name" value="CENP-H"/>
    <property type="match status" value="1"/>
</dbReference>
<evidence type="ECO:0000313" key="10">
    <source>
        <dbReference type="Proteomes" id="UP000799640"/>
    </source>
</evidence>
<keyword evidence="10" id="KW-1185">Reference proteome</keyword>
<dbReference type="AlphaFoldDB" id="A0A6G1HQF4"/>
<reference evidence="9" key="1">
    <citation type="journal article" date="2020" name="Stud. Mycol.">
        <title>101 Dothideomycetes genomes: a test case for predicting lifestyles and emergence of pathogens.</title>
        <authorList>
            <person name="Haridas S."/>
            <person name="Albert R."/>
            <person name="Binder M."/>
            <person name="Bloem J."/>
            <person name="Labutti K."/>
            <person name="Salamov A."/>
            <person name="Andreopoulos B."/>
            <person name="Baker S."/>
            <person name="Barry K."/>
            <person name="Bills G."/>
            <person name="Bluhm B."/>
            <person name="Cannon C."/>
            <person name="Castanera R."/>
            <person name="Culley D."/>
            <person name="Daum C."/>
            <person name="Ezra D."/>
            <person name="Gonzalez J."/>
            <person name="Henrissat B."/>
            <person name="Kuo A."/>
            <person name="Liang C."/>
            <person name="Lipzen A."/>
            <person name="Lutzoni F."/>
            <person name="Magnuson J."/>
            <person name="Mondo S."/>
            <person name="Nolan M."/>
            <person name="Ohm R."/>
            <person name="Pangilinan J."/>
            <person name="Park H.-J."/>
            <person name="Ramirez L."/>
            <person name="Alfaro M."/>
            <person name="Sun H."/>
            <person name="Tritt A."/>
            <person name="Yoshinaga Y."/>
            <person name="Zwiers L.-H."/>
            <person name="Turgeon B."/>
            <person name="Goodwin S."/>
            <person name="Spatafora J."/>
            <person name="Crous P."/>
            <person name="Grigoriev I."/>
        </authorList>
    </citation>
    <scope>NUCLEOTIDE SEQUENCE</scope>
    <source>
        <strain evidence="9">CBS 262.69</strain>
    </source>
</reference>
<dbReference type="GO" id="GO:0051382">
    <property type="term" value="P:kinetochore assembly"/>
    <property type="evidence" value="ECO:0007669"/>
    <property type="project" value="InterPro"/>
</dbReference>
<evidence type="ECO:0000256" key="3">
    <source>
        <dbReference type="ARBA" id="ARBA00022454"/>
    </source>
</evidence>
<dbReference type="PANTHER" id="PTHR48122:SF1">
    <property type="entry name" value="CENTROMERE PROTEIN H"/>
    <property type="match status" value="1"/>
</dbReference>
<dbReference type="GO" id="GO:0043515">
    <property type="term" value="F:kinetochore binding"/>
    <property type="evidence" value="ECO:0007669"/>
    <property type="project" value="TreeGrafter"/>
</dbReference>
<comment type="subcellular location">
    <subcellularLocation>
        <location evidence="2">Chromosome</location>
        <location evidence="2">Centromere</location>
        <location evidence="2">Kinetochore</location>
    </subcellularLocation>
    <subcellularLocation>
        <location evidence="1">Nucleus</location>
    </subcellularLocation>
</comment>
<gene>
    <name evidence="9" type="ORF">EJ06DRAFT_523135</name>
</gene>
<dbReference type="GO" id="GO:0005634">
    <property type="term" value="C:nucleus"/>
    <property type="evidence" value="ECO:0007669"/>
    <property type="project" value="UniProtKB-SubCell"/>
</dbReference>
<dbReference type="GO" id="GO:0000776">
    <property type="term" value="C:kinetochore"/>
    <property type="evidence" value="ECO:0007669"/>
    <property type="project" value="UniProtKB-KW"/>
</dbReference>
<protein>
    <recommendedName>
        <fullName evidence="8">Centromere protein H C-terminal domain-containing protein</fullName>
    </recommendedName>
</protein>
<proteinExistence type="inferred from homology"/>
<evidence type="ECO:0000313" key="9">
    <source>
        <dbReference type="EMBL" id="KAF2398283.1"/>
    </source>
</evidence>
<name>A0A6G1HQF4_9PEZI</name>
<evidence type="ECO:0000259" key="8">
    <source>
        <dbReference type="Pfam" id="PF05837"/>
    </source>
</evidence>
<dbReference type="GO" id="GO:0007052">
    <property type="term" value="P:mitotic spindle organization"/>
    <property type="evidence" value="ECO:0007669"/>
    <property type="project" value="TreeGrafter"/>
</dbReference>
<dbReference type="InterPro" id="IPR008426">
    <property type="entry name" value="CENP-H_C"/>
</dbReference>
<dbReference type="PANTHER" id="PTHR48122">
    <property type="entry name" value="CENTROMERE PROTEIN H"/>
    <property type="match status" value="1"/>
</dbReference>
<evidence type="ECO:0000256" key="6">
    <source>
        <dbReference type="ARBA" id="ARBA00023328"/>
    </source>
</evidence>
<dbReference type="OrthoDB" id="2274804at2759"/>
<dbReference type="EMBL" id="ML996700">
    <property type="protein sequence ID" value="KAF2398283.1"/>
    <property type="molecule type" value="Genomic_DNA"/>
</dbReference>
<dbReference type="InterPro" id="IPR040034">
    <property type="entry name" value="CENP-H"/>
</dbReference>
<evidence type="ECO:0000256" key="7">
    <source>
        <dbReference type="ARBA" id="ARBA00025735"/>
    </source>
</evidence>
<keyword evidence="5" id="KW-0539">Nucleus</keyword>
<organism evidence="9 10">
    <name type="scientific">Trichodelitschia bisporula</name>
    <dbReference type="NCBI Taxonomy" id="703511"/>
    <lineage>
        <taxon>Eukaryota</taxon>
        <taxon>Fungi</taxon>
        <taxon>Dikarya</taxon>
        <taxon>Ascomycota</taxon>
        <taxon>Pezizomycotina</taxon>
        <taxon>Dothideomycetes</taxon>
        <taxon>Dothideomycetes incertae sedis</taxon>
        <taxon>Phaeotrichales</taxon>
        <taxon>Phaeotrichaceae</taxon>
        <taxon>Trichodelitschia</taxon>
    </lineage>
</organism>
<keyword evidence="6" id="KW-0137">Centromere</keyword>
<dbReference type="Proteomes" id="UP000799640">
    <property type="component" value="Unassembled WGS sequence"/>
</dbReference>
<evidence type="ECO:0000256" key="2">
    <source>
        <dbReference type="ARBA" id="ARBA00004629"/>
    </source>
</evidence>
<dbReference type="GO" id="GO:0007059">
    <property type="term" value="P:chromosome segregation"/>
    <property type="evidence" value="ECO:0007669"/>
    <property type="project" value="TreeGrafter"/>
</dbReference>
<feature type="domain" description="Centromere protein H C-terminal" evidence="8">
    <location>
        <begin position="35"/>
        <end position="227"/>
    </location>
</feature>
<comment type="similarity">
    <text evidence="7">Belongs to the CENP-H/MCM16 family.</text>
</comment>